<dbReference type="AlphaFoldDB" id="A0A2U3D6J4"/>
<comment type="caution">
    <text evidence="2">The sequence shown here is derived from an EMBL/GenBank/DDBJ whole genome shotgun (WGS) entry which is preliminary data.</text>
</comment>
<keyword evidence="3" id="KW-1185">Reference proteome</keyword>
<name>A0A2U3D6J4_SULT2</name>
<proteinExistence type="predicted"/>
<organism evidence="2 3">
    <name type="scientific">Sulfoacidibacillus thermotolerans</name>
    <name type="common">Acidibacillus sulfuroxidans</name>
    <dbReference type="NCBI Taxonomy" id="1765684"/>
    <lineage>
        <taxon>Bacteria</taxon>
        <taxon>Bacillati</taxon>
        <taxon>Bacillota</taxon>
        <taxon>Bacilli</taxon>
        <taxon>Bacillales</taxon>
        <taxon>Alicyclobacillaceae</taxon>
        <taxon>Sulfoacidibacillus</taxon>
    </lineage>
</organism>
<sequence length="68" mass="7570">MGKGLKLWVIWLLALSAGIYGTAVVYQGITTSAKLDLLYGIPILLLGIWVTGNIWASARQAYRRQRIH</sequence>
<dbReference type="RefSeq" id="WP_109431306.1">
    <property type="nucleotide sequence ID" value="NZ_MPDK01000023.1"/>
</dbReference>
<evidence type="ECO:0000313" key="3">
    <source>
        <dbReference type="Proteomes" id="UP000245380"/>
    </source>
</evidence>
<accession>A0A2U3D6J4</accession>
<dbReference type="Proteomes" id="UP000245380">
    <property type="component" value="Unassembled WGS sequence"/>
</dbReference>
<evidence type="ECO:0000256" key="1">
    <source>
        <dbReference type="SAM" id="Phobius"/>
    </source>
</evidence>
<keyword evidence="1" id="KW-0812">Transmembrane</keyword>
<dbReference type="OrthoDB" id="2990516at2"/>
<feature type="transmembrane region" description="Helical" evidence="1">
    <location>
        <begin position="37"/>
        <end position="56"/>
    </location>
</feature>
<dbReference type="EMBL" id="MPDK01000023">
    <property type="protein sequence ID" value="PWI56894.1"/>
    <property type="molecule type" value="Genomic_DNA"/>
</dbReference>
<gene>
    <name evidence="2" type="ORF">BM613_11260</name>
</gene>
<reference evidence="2 3" key="1">
    <citation type="submission" date="2016-11" db="EMBL/GenBank/DDBJ databases">
        <title>Comparative genomics of Acidibacillus ferroxidans species.</title>
        <authorList>
            <person name="Oliveira G."/>
            <person name="Nunes G."/>
            <person name="Oliveira R."/>
            <person name="Araujo F."/>
            <person name="Salim A."/>
            <person name="Scholte L."/>
            <person name="Morais D."/>
            <person name="Nancucheo I."/>
            <person name="Johnson D.B."/>
            <person name="Grail B."/>
            <person name="Bittencourt J."/>
            <person name="Valadares R."/>
        </authorList>
    </citation>
    <scope>NUCLEOTIDE SEQUENCE [LARGE SCALE GENOMIC DNA]</scope>
    <source>
        <strain evidence="2 3">Y002</strain>
    </source>
</reference>
<protein>
    <submittedName>
        <fullName evidence="2">Uncharacterized protein</fullName>
    </submittedName>
</protein>
<keyword evidence="1" id="KW-1133">Transmembrane helix</keyword>
<evidence type="ECO:0000313" key="2">
    <source>
        <dbReference type="EMBL" id="PWI56894.1"/>
    </source>
</evidence>
<keyword evidence="1" id="KW-0472">Membrane</keyword>